<evidence type="ECO:0000256" key="3">
    <source>
        <dbReference type="ARBA" id="ARBA00022679"/>
    </source>
</evidence>
<dbReference type="InterPro" id="IPR001841">
    <property type="entry name" value="Znf_RING"/>
</dbReference>
<evidence type="ECO:0000256" key="1">
    <source>
        <dbReference type="ARBA" id="ARBA00000900"/>
    </source>
</evidence>
<dbReference type="PANTHER" id="PTHR22937:SF65">
    <property type="entry name" value="E3 UBIQUITIN-PROTEIN LIGASE ARK2C"/>
    <property type="match status" value="1"/>
</dbReference>
<proteinExistence type="predicted"/>
<dbReference type="Gene3D" id="3.30.40.10">
    <property type="entry name" value="Zinc/RING finger domain, C3HC4 (zinc finger)"/>
    <property type="match status" value="1"/>
</dbReference>
<evidence type="ECO:0000256" key="9">
    <source>
        <dbReference type="SAM" id="MobiDB-lite"/>
    </source>
</evidence>
<keyword evidence="5 8" id="KW-0863">Zinc-finger</keyword>
<comment type="catalytic activity">
    <reaction evidence="1">
        <text>S-ubiquitinyl-[E2 ubiquitin-conjugating enzyme]-L-cysteine + [acceptor protein]-L-lysine = [E2 ubiquitin-conjugating enzyme]-L-cysteine + N(6)-ubiquitinyl-[acceptor protein]-L-lysine.</text>
        <dbReference type="EC" id="2.3.2.27"/>
    </reaction>
</comment>
<dbReference type="Pfam" id="PF13639">
    <property type="entry name" value="zf-RING_2"/>
    <property type="match status" value="1"/>
</dbReference>
<dbReference type="RefSeq" id="XP_019638420.1">
    <property type="nucleotide sequence ID" value="XM_019782861.1"/>
</dbReference>
<feature type="domain" description="RING-type" evidence="10">
    <location>
        <begin position="194"/>
        <end position="233"/>
    </location>
</feature>
<dbReference type="PROSITE" id="PS50089">
    <property type="entry name" value="ZF_RING_2"/>
    <property type="match status" value="1"/>
</dbReference>
<dbReference type="SUPFAM" id="SSF57850">
    <property type="entry name" value="RING/U-box"/>
    <property type="match status" value="1"/>
</dbReference>
<sequence length="244" mass="27541">MAHRGCIVNPDIPGTGSLRVKLSKHVCIECMVRLKTKNYSLTSFPLSGISVTVLDFGGQVLDETRIFAPTAVQQHLIEHIAARAFSAFPMHGFTVRWPGGRPIPLGTSLDPLTAQNIILQMYHADEGDSSWQWRIVEEEVTGRSTYMYAVEANIHQQVNGGGEQREQDWDTSTHGSRGDEGEKVRDDGDKGYLCTICLDTEVDLLVEISCKHCFHQMCLQRWLQWQNKCPVCRKENPQILERES</sequence>
<accession>A0A6P4ZAM3</accession>
<dbReference type="SMART" id="SM00184">
    <property type="entry name" value="RING"/>
    <property type="match status" value="1"/>
</dbReference>
<organism evidence="11 12">
    <name type="scientific">Branchiostoma belcheri</name>
    <name type="common">Amphioxus</name>
    <dbReference type="NCBI Taxonomy" id="7741"/>
    <lineage>
        <taxon>Eukaryota</taxon>
        <taxon>Metazoa</taxon>
        <taxon>Chordata</taxon>
        <taxon>Cephalochordata</taxon>
        <taxon>Leptocardii</taxon>
        <taxon>Amphioxiformes</taxon>
        <taxon>Branchiostomatidae</taxon>
        <taxon>Branchiostoma</taxon>
    </lineage>
</organism>
<dbReference type="InterPro" id="IPR013083">
    <property type="entry name" value="Znf_RING/FYVE/PHD"/>
</dbReference>
<dbReference type="AlphaFoldDB" id="A0A6P4ZAM3"/>
<name>A0A6P4ZAM3_BRABE</name>
<keyword evidence="6" id="KW-0833">Ubl conjugation pathway</keyword>
<evidence type="ECO:0000313" key="12">
    <source>
        <dbReference type="RefSeq" id="XP_019638420.1"/>
    </source>
</evidence>
<keyword evidence="7" id="KW-0862">Zinc</keyword>
<dbReference type="Proteomes" id="UP000515135">
    <property type="component" value="Unplaced"/>
</dbReference>
<evidence type="ECO:0000256" key="7">
    <source>
        <dbReference type="ARBA" id="ARBA00022833"/>
    </source>
</evidence>
<keyword evidence="3" id="KW-0808">Transferase</keyword>
<dbReference type="GO" id="GO:0008270">
    <property type="term" value="F:zinc ion binding"/>
    <property type="evidence" value="ECO:0007669"/>
    <property type="project" value="UniProtKB-KW"/>
</dbReference>
<protein>
    <recommendedName>
        <fullName evidence="2">RING-type E3 ubiquitin transferase</fullName>
        <ecNumber evidence="2">2.3.2.27</ecNumber>
    </recommendedName>
</protein>
<gene>
    <name evidence="12" type="primary">LOC109480629</name>
</gene>
<evidence type="ECO:0000259" key="10">
    <source>
        <dbReference type="PROSITE" id="PS50089"/>
    </source>
</evidence>
<keyword evidence="4" id="KW-0479">Metal-binding</keyword>
<evidence type="ECO:0000256" key="5">
    <source>
        <dbReference type="ARBA" id="ARBA00022771"/>
    </source>
</evidence>
<evidence type="ECO:0000256" key="6">
    <source>
        <dbReference type="ARBA" id="ARBA00022786"/>
    </source>
</evidence>
<reference evidence="12" key="1">
    <citation type="submission" date="2025-08" db="UniProtKB">
        <authorList>
            <consortium name="RefSeq"/>
        </authorList>
    </citation>
    <scope>IDENTIFICATION</scope>
    <source>
        <tissue evidence="12">Gonad</tissue>
    </source>
</reference>
<dbReference type="InterPro" id="IPR045191">
    <property type="entry name" value="MBR1/2-like"/>
</dbReference>
<feature type="region of interest" description="Disordered" evidence="9">
    <location>
        <begin position="158"/>
        <end position="184"/>
    </location>
</feature>
<dbReference type="EC" id="2.3.2.27" evidence="2"/>
<dbReference type="GO" id="GO:0061630">
    <property type="term" value="F:ubiquitin protein ligase activity"/>
    <property type="evidence" value="ECO:0007669"/>
    <property type="project" value="UniProtKB-EC"/>
</dbReference>
<evidence type="ECO:0000313" key="11">
    <source>
        <dbReference type="Proteomes" id="UP000515135"/>
    </source>
</evidence>
<keyword evidence="11" id="KW-1185">Reference proteome</keyword>
<dbReference type="PANTHER" id="PTHR22937">
    <property type="entry name" value="E3 UBIQUITIN-PROTEIN LIGASE RNF165"/>
    <property type="match status" value="1"/>
</dbReference>
<evidence type="ECO:0000256" key="2">
    <source>
        <dbReference type="ARBA" id="ARBA00012483"/>
    </source>
</evidence>
<evidence type="ECO:0000256" key="4">
    <source>
        <dbReference type="ARBA" id="ARBA00022723"/>
    </source>
</evidence>
<evidence type="ECO:0000256" key="8">
    <source>
        <dbReference type="PROSITE-ProRule" id="PRU00175"/>
    </source>
</evidence>
<dbReference type="GeneID" id="109480629"/>